<dbReference type="OrthoDB" id="117269at2759"/>
<evidence type="ECO:0000256" key="4">
    <source>
        <dbReference type="ARBA" id="ARBA00022759"/>
    </source>
</evidence>
<evidence type="ECO:0000256" key="6">
    <source>
        <dbReference type="ARBA" id="ARBA00022918"/>
    </source>
</evidence>
<keyword evidence="3" id="KW-0540">Nuclease</keyword>
<evidence type="ECO:0000313" key="7">
    <source>
        <dbReference type="EMBL" id="CAB3980091.1"/>
    </source>
</evidence>
<dbReference type="InterPro" id="IPR050951">
    <property type="entry name" value="Retrovirus_Pol_polyprotein"/>
</dbReference>
<keyword evidence="4" id="KW-0255">Endonuclease</keyword>
<accession>A0A6S7G2H1</accession>
<dbReference type="InterPro" id="IPR043128">
    <property type="entry name" value="Rev_trsase/Diguanyl_cyclase"/>
</dbReference>
<dbReference type="AlphaFoldDB" id="A0A6S7G2H1"/>
<comment type="caution">
    <text evidence="7">The sequence shown here is derived from an EMBL/GenBank/DDBJ whole genome shotgun (WGS) entry which is preliminary data.</text>
</comment>
<keyword evidence="1" id="KW-0808">Transferase</keyword>
<sequence>MENGPDPARIDNLVRVSAPKNASEESVAFTWNHTHQRAFEQIKKKLAHAPTIAYFDTEKRSLLIVDGSPLGICAILAQREKSGESYRIISYASRALSPVESRYSPTDIEGSSLVWRKEHFRLFLLSTEFDVYTDHKALEAIFNNPRSKPPARIERWMLRLQPYNFRVIYKKGTVNEADYLSRHPTTTQRKTTIEEKIADNYVNYIINNAVPKSMTLQEIKEATFSVKPLGKVHGSLPGLSTQKVVKKHQKAKKNIDKKKISNKQYYDAKKNTKTSKIKEGNIVICKQKSNNKLSPRFNPERFTIVERKGATATALNGRRTITRNVTHFK</sequence>
<evidence type="ECO:0000313" key="8">
    <source>
        <dbReference type="Proteomes" id="UP001152795"/>
    </source>
</evidence>
<dbReference type="Proteomes" id="UP001152795">
    <property type="component" value="Unassembled WGS sequence"/>
</dbReference>
<evidence type="ECO:0000256" key="1">
    <source>
        <dbReference type="ARBA" id="ARBA00022679"/>
    </source>
</evidence>
<protein>
    <submittedName>
        <fullName evidence="7">Uncharacterized protein</fullName>
    </submittedName>
</protein>
<organism evidence="7 8">
    <name type="scientific">Paramuricea clavata</name>
    <name type="common">Red gorgonian</name>
    <name type="synonym">Violescent sea-whip</name>
    <dbReference type="NCBI Taxonomy" id="317549"/>
    <lineage>
        <taxon>Eukaryota</taxon>
        <taxon>Metazoa</taxon>
        <taxon>Cnidaria</taxon>
        <taxon>Anthozoa</taxon>
        <taxon>Octocorallia</taxon>
        <taxon>Malacalcyonacea</taxon>
        <taxon>Plexauridae</taxon>
        <taxon>Paramuricea</taxon>
    </lineage>
</organism>
<dbReference type="GO" id="GO:0004519">
    <property type="term" value="F:endonuclease activity"/>
    <property type="evidence" value="ECO:0007669"/>
    <property type="project" value="UniProtKB-KW"/>
</dbReference>
<dbReference type="Pfam" id="PF17917">
    <property type="entry name" value="RT_RNaseH"/>
    <property type="match status" value="1"/>
</dbReference>
<evidence type="ECO:0000256" key="5">
    <source>
        <dbReference type="ARBA" id="ARBA00022801"/>
    </source>
</evidence>
<dbReference type="PANTHER" id="PTHR37984:SF11">
    <property type="entry name" value="INTEGRASE CATALYTIC DOMAIN-CONTAINING PROTEIN"/>
    <property type="match status" value="1"/>
</dbReference>
<dbReference type="GO" id="GO:0016787">
    <property type="term" value="F:hydrolase activity"/>
    <property type="evidence" value="ECO:0007669"/>
    <property type="project" value="UniProtKB-KW"/>
</dbReference>
<reference evidence="7" key="1">
    <citation type="submission" date="2020-04" db="EMBL/GenBank/DDBJ databases">
        <authorList>
            <person name="Alioto T."/>
            <person name="Alioto T."/>
            <person name="Gomez Garrido J."/>
        </authorList>
    </citation>
    <scope>NUCLEOTIDE SEQUENCE</scope>
    <source>
        <strain evidence="7">A484AB</strain>
    </source>
</reference>
<keyword evidence="5" id="KW-0378">Hydrolase</keyword>
<keyword evidence="6" id="KW-0695">RNA-directed DNA polymerase</keyword>
<dbReference type="PANTHER" id="PTHR37984">
    <property type="entry name" value="PROTEIN CBG26694"/>
    <property type="match status" value="1"/>
</dbReference>
<evidence type="ECO:0000256" key="2">
    <source>
        <dbReference type="ARBA" id="ARBA00022695"/>
    </source>
</evidence>
<dbReference type="EMBL" id="CACRXK020000256">
    <property type="protein sequence ID" value="CAB3980091.1"/>
    <property type="molecule type" value="Genomic_DNA"/>
</dbReference>
<keyword evidence="8" id="KW-1185">Reference proteome</keyword>
<keyword evidence="2" id="KW-0548">Nucleotidyltransferase</keyword>
<dbReference type="InterPro" id="IPR041373">
    <property type="entry name" value="RT_RNaseH"/>
</dbReference>
<dbReference type="Gene3D" id="3.30.70.270">
    <property type="match status" value="1"/>
</dbReference>
<gene>
    <name evidence="7" type="ORF">PACLA_8A003424</name>
</gene>
<evidence type="ECO:0000256" key="3">
    <source>
        <dbReference type="ARBA" id="ARBA00022722"/>
    </source>
</evidence>
<proteinExistence type="predicted"/>
<dbReference type="CDD" id="cd09274">
    <property type="entry name" value="RNase_HI_RT_Ty3"/>
    <property type="match status" value="1"/>
</dbReference>
<name>A0A6S7G2H1_PARCT</name>
<dbReference type="InterPro" id="IPR043502">
    <property type="entry name" value="DNA/RNA_pol_sf"/>
</dbReference>
<dbReference type="SUPFAM" id="SSF56672">
    <property type="entry name" value="DNA/RNA polymerases"/>
    <property type="match status" value="1"/>
</dbReference>
<dbReference type="GO" id="GO:0003964">
    <property type="term" value="F:RNA-directed DNA polymerase activity"/>
    <property type="evidence" value="ECO:0007669"/>
    <property type="project" value="UniProtKB-KW"/>
</dbReference>